<evidence type="ECO:0000256" key="11">
    <source>
        <dbReference type="ARBA" id="ARBA00022967"/>
    </source>
</evidence>
<dbReference type="FunFam" id="3.40.1110.10:FF:000031">
    <property type="entry name" value="Calcium-transporting ATPase"/>
    <property type="match status" value="1"/>
</dbReference>
<dbReference type="SUPFAM" id="SSF81653">
    <property type="entry name" value="Calcium ATPase, transduction domain A"/>
    <property type="match status" value="1"/>
</dbReference>
<evidence type="ECO:0000256" key="13">
    <source>
        <dbReference type="ARBA" id="ARBA00023065"/>
    </source>
</evidence>
<dbReference type="GO" id="GO:0016887">
    <property type="term" value="F:ATP hydrolysis activity"/>
    <property type="evidence" value="ECO:0007669"/>
    <property type="project" value="InterPro"/>
</dbReference>
<feature type="region of interest" description="Disordered" evidence="19">
    <location>
        <begin position="1"/>
        <end position="144"/>
    </location>
</feature>
<feature type="compositionally biased region" description="Polar residues" evidence="19">
    <location>
        <begin position="46"/>
        <end position="68"/>
    </location>
</feature>
<feature type="compositionally biased region" description="Polar residues" evidence="19">
    <location>
        <begin position="1265"/>
        <end position="1281"/>
    </location>
</feature>
<feature type="domain" description="Cation-transporting P-type ATPase N-terminal" evidence="22">
    <location>
        <begin position="257"/>
        <end position="302"/>
    </location>
</feature>
<dbReference type="SFLD" id="SFLDS00003">
    <property type="entry name" value="Haloacid_Dehalogenase"/>
    <property type="match status" value="1"/>
</dbReference>
<dbReference type="InterPro" id="IPR004014">
    <property type="entry name" value="ATPase_P-typ_cation-transptr_N"/>
</dbReference>
<feature type="transmembrane region" description="Helical" evidence="18">
    <location>
        <begin position="495"/>
        <end position="516"/>
    </location>
</feature>
<dbReference type="InterPro" id="IPR008250">
    <property type="entry name" value="ATPase_P-typ_transduc_dom_A_sf"/>
</dbReference>
<evidence type="ECO:0000259" key="21">
    <source>
        <dbReference type="Pfam" id="PF00689"/>
    </source>
</evidence>
<dbReference type="SUPFAM" id="SSF81665">
    <property type="entry name" value="Calcium ATPase, transmembrane domain M"/>
    <property type="match status" value="1"/>
</dbReference>
<evidence type="ECO:0000256" key="10">
    <source>
        <dbReference type="ARBA" id="ARBA00022842"/>
    </source>
</evidence>
<keyword evidence="14 18" id="KW-0472">Membrane</keyword>
<organism evidence="23 24">
    <name type="scientific">Ophiobolus disseminans</name>
    <dbReference type="NCBI Taxonomy" id="1469910"/>
    <lineage>
        <taxon>Eukaryota</taxon>
        <taxon>Fungi</taxon>
        <taxon>Dikarya</taxon>
        <taxon>Ascomycota</taxon>
        <taxon>Pezizomycotina</taxon>
        <taxon>Dothideomycetes</taxon>
        <taxon>Pleosporomycetidae</taxon>
        <taxon>Pleosporales</taxon>
        <taxon>Pleosporineae</taxon>
        <taxon>Phaeosphaeriaceae</taxon>
        <taxon>Ophiobolus</taxon>
    </lineage>
</organism>
<keyword evidence="7 18" id="KW-0547">Nucleotide-binding</keyword>
<feature type="transmembrane region" description="Helical" evidence="18">
    <location>
        <begin position="324"/>
        <end position="344"/>
    </location>
</feature>
<dbReference type="InterPro" id="IPR023299">
    <property type="entry name" value="ATPase_P-typ_cyto_dom_N"/>
</dbReference>
<dbReference type="InterPro" id="IPR018303">
    <property type="entry name" value="ATPase_P-typ_P_site"/>
</dbReference>
<feature type="transmembrane region" description="Helical" evidence="18">
    <location>
        <begin position="995"/>
        <end position="1016"/>
    </location>
</feature>
<gene>
    <name evidence="23" type="ORF">CC86DRAFT_185606</name>
</gene>
<evidence type="ECO:0000256" key="14">
    <source>
        <dbReference type="ARBA" id="ARBA00023136"/>
    </source>
</evidence>
<dbReference type="NCBIfam" id="TIGR01494">
    <property type="entry name" value="ATPase_P-type"/>
    <property type="match status" value="2"/>
</dbReference>
<dbReference type="Proteomes" id="UP000799424">
    <property type="component" value="Unassembled WGS sequence"/>
</dbReference>
<feature type="region of interest" description="Disordered" evidence="19">
    <location>
        <begin position="1343"/>
        <end position="1410"/>
    </location>
</feature>
<feature type="transmembrane region" description="Helical" evidence="18">
    <location>
        <begin position="1078"/>
        <end position="1099"/>
    </location>
</feature>
<dbReference type="InterPro" id="IPR044492">
    <property type="entry name" value="P_typ_ATPase_HD_dom"/>
</dbReference>
<evidence type="ECO:0000256" key="17">
    <source>
        <dbReference type="ARBA" id="ARBA00059328"/>
    </source>
</evidence>
<evidence type="ECO:0000256" key="6">
    <source>
        <dbReference type="ARBA" id="ARBA00022723"/>
    </source>
</evidence>
<feature type="transmembrane region" description="Helical" evidence="18">
    <location>
        <begin position="1144"/>
        <end position="1165"/>
    </location>
</feature>
<dbReference type="FunFam" id="1.20.1110.10:FF:000039">
    <property type="entry name" value="Calcium-transporting ATPase"/>
    <property type="match status" value="1"/>
</dbReference>
<dbReference type="GO" id="GO:0005774">
    <property type="term" value="C:vacuolar membrane"/>
    <property type="evidence" value="ECO:0007669"/>
    <property type="project" value="UniProtKB-SubCell"/>
</dbReference>
<dbReference type="InterPro" id="IPR006408">
    <property type="entry name" value="P-type_ATPase_IIB"/>
</dbReference>
<keyword evidence="5 18" id="KW-0812">Transmembrane</keyword>
<evidence type="ECO:0000256" key="15">
    <source>
        <dbReference type="ARBA" id="ARBA00038148"/>
    </source>
</evidence>
<evidence type="ECO:0000256" key="1">
    <source>
        <dbReference type="ARBA" id="ARBA00004128"/>
    </source>
</evidence>
<dbReference type="Pfam" id="PF00122">
    <property type="entry name" value="E1-E2_ATPase"/>
    <property type="match status" value="1"/>
</dbReference>
<dbReference type="EMBL" id="MU006221">
    <property type="protein sequence ID" value="KAF2829172.1"/>
    <property type="molecule type" value="Genomic_DNA"/>
</dbReference>
<dbReference type="InterPro" id="IPR023298">
    <property type="entry name" value="ATPase_P-typ_TM_dom_sf"/>
</dbReference>
<dbReference type="SUPFAM" id="SSF56784">
    <property type="entry name" value="HAD-like"/>
    <property type="match status" value="1"/>
</dbReference>
<dbReference type="Pfam" id="PF00690">
    <property type="entry name" value="Cation_ATPase_N"/>
    <property type="match status" value="1"/>
</dbReference>
<keyword evidence="12 18" id="KW-1133">Transmembrane helix</keyword>
<evidence type="ECO:0000256" key="8">
    <source>
        <dbReference type="ARBA" id="ARBA00022837"/>
    </source>
</evidence>
<dbReference type="PRINTS" id="PR00119">
    <property type="entry name" value="CATATPASE"/>
</dbReference>
<dbReference type="Gene3D" id="1.20.1110.10">
    <property type="entry name" value="Calcium-transporting ATPase, transmembrane domain"/>
    <property type="match status" value="1"/>
</dbReference>
<dbReference type="InterPro" id="IPR036412">
    <property type="entry name" value="HAD-like_sf"/>
</dbReference>
<feature type="compositionally biased region" description="Polar residues" evidence="19">
    <location>
        <begin position="1378"/>
        <end position="1387"/>
    </location>
</feature>
<keyword evidence="24" id="KW-1185">Reference proteome</keyword>
<dbReference type="Gene3D" id="2.70.150.10">
    <property type="entry name" value="Calcium-transporting ATPase, cytoplasmic transduction domain A"/>
    <property type="match status" value="1"/>
</dbReference>
<dbReference type="NCBIfam" id="TIGR01517">
    <property type="entry name" value="ATPase-IIB_Ca"/>
    <property type="match status" value="1"/>
</dbReference>
<dbReference type="CDD" id="cd02081">
    <property type="entry name" value="P-type_ATPase_Ca_PMCA-like"/>
    <property type="match status" value="1"/>
</dbReference>
<comment type="similarity">
    <text evidence="15 18">Belongs to the cation transport ATPase (P-type) (TC 3.A.3) family.</text>
</comment>
<dbReference type="Pfam" id="PF00689">
    <property type="entry name" value="Cation_ATPase_C"/>
    <property type="match status" value="1"/>
</dbReference>
<keyword evidence="6" id="KW-0479">Metal-binding</keyword>
<dbReference type="InterPro" id="IPR023214">
    <property type="entry name" value="HAD_sf"/>
</dbReference>
<dbReference type="PROSITE" id="PS00154">
    <property type="entry name" value="ATPASE_E1_E2"/>
    <property type="match status" value="1"/>
</dbReference>
<evidence type="ECO:0000256" key="19">
    <source>
        <dbReference type="SAM" id="MobiDB-lite"/>
    </source>
</evidence>
<keyword evidence="3" id="KW-0926">Vacuole</keyword>
<dbReference type="SFLD" id="SFLDF00027">
    <property type="entry name" value="p-type_atpase"/>
    <property type="match status" value="1"/>
</dbReference>
<dbReference type="GO" id="GO:0046872">
    <property type="term" value="F:metal ion binding"/>
    <property type="evidence" value="ECO:0007669"/>
    <property type="project" value="UniProtKB-KW"/>
</dbReference>
<feature type="domain" description="Cation-transporting P-type ATPase C-terminal" evidence="21">
    <location>
        <begin position="1022"/>
        <end position="1197"/>
    </location>
</feature>
<keyword evidence="13 18" id="KW-0406">Ion transport</keyword>
<feature type="transmembrane region" description="Helical" evidence="18">
    <location>
        <begin position="1306"/>
        <end position="1327"/>
    </location>
</feature>
<feature type="transmembrane region" description="Helical" evidence="18">
    <location>
        <begin position="1177"/>
        <end position="1197"/>
    </location>
</feature>
<dbReference type="InterPro" id="IPR006068">
    <property type="entry name" value="ATPase_P-typ_cation-transptr_C"/>
</dbReference>
<accession>A0A6A7A7B9</accession>
<evidence type="ECO:0000313" key="23">
    <source>
        <dbReference type="EMBL" id="KAF2829172.1"/>
    </source>
</evidence>
<feature type="domain" description="P-type ATPase A" evidence="20">
    <location>
        <begin position="361"/>
        <end position="474"/>
    </location>
</feature>
<evidence type="ECO:0000256" key="5">
    <source>
        <dbReference type="ARBA" id="ARBA00022692"/>
    </source>
</evidence>
<evidence type="ECO:0000259" key="22">
    <source>
        <dbReference type="Pfam" id="PF00690"/>
    </source>
</evidence>
<dbReference type="FunFam" id="2.70.150.10:FF:000028">
    <property type="entry name" value="Calcium-transporting ATPase"/>
    <property type="match status" value="1"/>
</dbReference>
<dbReference type="EC" id="7.2.2.10" evidence="18"/>
<dbReference type="Pfam" id="PF13246">
    <property type="entry name" value="Cation_ATPase"/>
    <property type="match status" value="1"/>
</dbReference>
<feature type="compositionally biased region" description="Basic and acidic residues" evidence="19">
    <location>
        <begin position="1343"/>
        <end position="1362"/>
    </location>
</feature>
<evidence type="ECO:0000256" key="7">
    <source>
        <dbReference type="ARBA" id="ARBA00022741"/>
    </source>
</evidence>
<feature type="compositionally biased region" description="Polar residues" evidence="19">
    <location>
        <begin position="110"/>
        <end position="135"/>
    </location>
</feature>
<feature type="transmembrane region" description="Helical" evidence="18">
    <location>
        <begin position="291"/>
        <end position="312"/>
    </location>
</feature>
<feature type="region of interest" description="Disordered" evidence="19">
    <location>
        <begin position="1260"/>
        <end position="1308"/>
    </location>
</feature>
<feature type="compositionally biased region" description="Basic and acidic residues" evidence="19">
    <location>
        <begin position="1394"/>
        <end position="1403"/>
    </location>
</feature>
<feature type="transmembrane region" description="Helical" evidence="18">
    <location>
        <begin position="536"/>
        <end position="563"/>
    </location>
</feature>
<feature type="region of interest" description="Disordered" evidence="19">
    <location>
        <begin position="225"/>
        <end position="259"/>
    </location>
</feature>
<dbReference type="PANTHER" id="PTHR24093">
    <property type="entry name" value="CATION TRANSPORTING ATPASE"/>
    <property type="match status" value="1"/>
</dbReference>
<evidence type="ECO:0000256" key="2">
    <source>
        <dbReference type="ARBA" id="ARBA00022448"/>
    </source>
</evidence>
<dbReference type="Gene3D" id="3.40.50.1000">
    <property type="entry name" value="HAD superfamily/HAD-like"/>
    <property type="match status" value="1"/>
</dbReference>
<keyword evidence="4 18" id="KW-0109">Calcium transport</keyword>
<evidence type="ECO:0000256" key="4">
    <source>
        <dbReference type="ARBA" id="ARBA00022568"/>
    </source>
</evidence>
<evidence type="ECO:0000256" key="16">
    <source>
        <dbReference type="ARBA" id="ARBA00048694"/>
    </source>
</evidence>
<evidence type="ECO:0000256" key="9">
    <source>
        <dbReference type="ARBA" id="ARBA00022840"/>
    </source>
</evidence>
<feature type="compositionally biased region" description="Polar residues" evidence="19">
    <location>
        <begin position="21"/>
        <end position="36"/>
    </location>
</feature>
<dbReference type="GO" id="GO:0005388">
    <property type="term" value="F:P-type calcium transporter activity"/>
    <property type="evidence" value="ECO:0007669"/>
    <property type="project" value="UniProtKB-EC"/>
</dbReference>
<evidence type="ECO:0000256" key="18">
    <source>
        <dbReference type="RuleBase" id="RU361146"/>
    </source>
</evidence>
<name>A0A6A7A7B9_9PLEO</name>
<dbReference type="FunFam" id="3.40.50.1000:FF:000018">
    <property type="entry name" value="Calcium-transporting ATPase"/>
    <property type="match status" value="1"/>
</dbReference>
<dbReference type="Gene3D" id="3.40.1110.10">
    <property type="entry name" value="Calcium-transporting ATPase, cytoplasmic domain N"/>
    <property type="match status" value="1"/>
</dbReference>
<keyword evidence="10" id="KW-0460">Magnesium</keyword>
<keyword evidence="8 18" id="KW-0106">Calcium</keyword>
<evidence type="ECO:0000313" key="24">
    <source>
        <dbReference type="Proteomes" id="UP000799424"/>
    </source>
</evidence>
<dbReference type="GO" id="GO:0005524">
    <property type="term" value="F:ATP binding"/>
    <property type="evidence" value="ECO:0007669"/>
    <property type="project" value="UniProtKB-KW"/>
</dbReference>
<keyword evidence="9 18" id="KW-0067">ATP-binding</keyword>
<proteinExistence type="inferred from homology"/>
<protein>
    <recommendedName>
        <fullName evidence="18">Calcium-transporting ATPase</fullName>
        <ecNumber evidence="18">7.2.2.10</ecNumber>
    </recommendedName>
</protein>
<dbReference type="GO" id="GO:0005886">
    <property type="term" value="C:plasma membrane"/>
    <property type="evidence" value="ECO:0007669"/>
    <property type="project" value="TreeGrafter"/>
</dbReference>
<evidence type="ECO:0000259" key="20">
    <source>
        <dbReference type="Pfam" id="PF00122"/>
    </source>
</evidence>
<dbReference type="InterPro" id="IPR059000">
    <property type="entry name" value="ATPase_P-type_domA"/>
</dbReference>
<reference evidence="23" key="1">
    <citation type="journal article" date="2020" name="Stud. Mycol.">
        <title>101 Dothideomycetes genomes: a test case for predicting lifestyles and emergence of pathogens.</title>
        <authorList>
            <person name="Haridas S."/>
            <person name="Albert R."/>
            <person name="Binder M."/>
            <person name="Bloem J."/>
            <person name="Labutti K."/>
            <person name="Salamov A."/>
            <person name="Andreopoulos B."/>
            <person name="Baker S."/>
            <person name="Barry K."/>
            <person name="Bills G."/>
            <person name="Bluhm B."/>
            <person name="Cannon C."/>
            <person name="Castanera R."/>
            <person name="Culley D."/>
            <person name="Daum C."/>
            <person name="Ezra D."/>
            <person name="Gonzalez J."/>
            <person name="Henrissat B."/>
            <person name="Kuo A."/>
            <person name="Liang C."/>
            <person name="Lipzen A."/>
            <person name="Lutzoni F."/>
            <person name="Magnuson J."/>
            <person name="Mondo S."/>
            <person name="Nolan M."/>
            <person name="Ohm R."/>
            <person name="Pangilinan J."/>
            <person name="Park H.-J."/>
            <person name="Ramirez L."/>
            <person name="Alfaro M."/>
            <person name="Sun H."/>
            <person name="Tritt A."/>
            <person name="Yoshinaga Y."/>
            <person name="Zwiers L.-H."/>
            <person name="Turgeon B."/>
            <person name="Goodwin S."/>
            <person name="Spatafora J."/>
            <person name="Crous P."/>
            <person name="Grigoriev I."/>
        </authorList>
    </citation>
    <scope>NUCLEOTIDE SEQUENCE</scope>
    <source>
        <strain evidence="23">CBS 113818</strain>
    </source>
</reference>
<comment type="function">
    <text evidence="18">Catalyzes the hydrolysis of ATP coupled with the transport of calcium.</text>
</comment>
<dbReference type="InterPro" id="IPR001757">
    <property type="entry name" value="P_typ_ATPase"/>
</dbReference>
<dbReference type="SFLD" id="SFLDG00002">
    <property type="entry name" value="C1.7:_P-type_atpase_like"/>
    <property type="match status" value="1"/>
</dbReference>
<comment type="subcellular location">
    <subcellularLocation>
        <location evidence="18">Membrane</location>
        <topology evidence="18">Multi-pass membrane protein</topology>
    </subcellularLocation>
    <subcellularLocation>
        <location evidence="1">Vacuole membrane</location>
        <topology evidence="1">Multi-pass membrane protein</topology>
    </subcellularLocation>
</comment>
<comment type="function">
    <text evidence="17">This magnesium-dependent enzyme catalyzes the hydrolysis of ATP coupled with the transport of calcium. Transports the calcium to the vacuole and participates in the control of the cytosolic free calcium.</text>
</comment>
<feature type="region of interest" description="Disordered" evidence="19">
    <location>
        <begin position="620"/>
        <end position="641"/>
    </location>
</feature>
<dbReference type="GO" id="GO:0006874">
    <property type="term" value="P:intracellular calcium ion homeostasis"/>
    <property type="evidence" value="ECO:0007669"/>
    <property type="project" value="UniProtKB-ARBA"/>
</dbReference>
<dbReference type="SUPFAM" id="SSF81660">
    <property type="entry name" value="Metal cation-transporting ATPase, ATP-binding domain N"/>
    <property type="match status" value="1"/>
</dbReference>
<sequence>MADGNAPDVPTEGRKRAPTITIDTSAVNPNDANMTESLPLGETQDNKTAASTTADHNVSPTQPRQSPQELRGANSFESTASRPTSPHNVSSPAQGWNGSNFLAVPGAKSRANSMDSATENGESNSSGTYVTSNNGDIPRGEMGPTEVLDAKDALKPDPGTEHEFEVENNKFAFSPGQLGKLYNPKSLGAFHALGGIDGIEKGLRTDRKAGLSIDETTLDGAVSFDEATTPSATQNPAKSSQENGIRHTDTAHEAGQNAFADRRRVYSDNRLPVRKPKSIFQLAWMAYNDKVLLLLTAAAVISLGLGLYQTFGVAHEPGEPKVEWIEGVAIIVAILIVVVVGAANDWQKERQFVKLNAKKDDRTIKVIRSGKLREVSVYDIFVGDLVNLEPGDMIPVDGILITGHGIKCDESSATGESDLLKKTAADEAFRAIERHDNLKKVDPFILSGAKVSEGVGTFIVTATGIHSSYGKTMMSLREDSEVTPLQSKLNTLATYIAKLGGAAALLLFVVLFIEFLVGLKGNPNPPAQKGQQFLNILIVAITVIVVAVPEGLPLAVTLALAFATTRMLKDNNLVRLLRSCETMGNATTICSDKTGTLTQNKMTVVAGSLGTALRFGDHKLKTSDTPESLDDGAKGKMVESPVEGPADVSAAEFVNTINEKVKDVLEQSIIQNTTAFEGEAGGPDPFIGSKTETALLSFARDHLGMGNLGQERSNANIVQVIPFDSAIKCSGAVAKLNDGRFRLYVKGASEILLGKCEKIVTDAAKDLVDAPMTEDNRETLENVITAYASRSLRTIGLIYRDFESWPPRDARKNEDDSSLALFEDVFQKMTFLAVVGIQDPLRPSVREAVKDCQHAGVYVRMVTGDNVLTAKAIAEDCGILVPGGVVMEGPTFRKLSKRDMDAVIPKLCVLARSSPEDKRKLVKRLKELGETVAVTGDGTNDAPALKTADVGFSMGIAGTEVAKEASAIILMDDNFASIVKALLWGRAVNDAVKKFLQFQITVNITAVLLTFVSAVSSDKQESVLTAVQLLWVNLIMDTFAALALATDPPTRSLLDRKPDPKSAPLITLRMWKMIIGQAIYQLVVTFILYFAGESIFSYHSEAEKAELKALVFNTFVWMQIFNALNNRRLDNRFNVFEGITHNWFFIVILGIMIGGQTMIIFVGGVAFKVVRLNGPQWGYSIVLGFLSLPVGVVVRLIPDELVRKCIPAFFKRKRNPEVVVSDDEYQWNQGLLEIRDELAFIKRVRGGRLSNLKFKMQHPKEAFTRSRSSQSLPGTPNNGPQNDHDGSPAPPTPNSRRRGRSRSNSAFGPATVMAGIVAGSIAGWSPIDRNGGDNDSIRFSRSAKKEDLEAQEGIEVHPDTKSTDPILAPDPSEYRGPPSQNVETTPEFTVGPFARHEQSDGHSKSTGPGT</sequence>
<keyword evidence="11" id="KW-1278">Translocase</keyword>
<comment type="catalytic activity">
    <reaction evidence="16 18">
        <text>Ca(2+)(in) + ATP + H2O = Ca(2+)(out) + ADP + phosphate + H(+)</text>
        <dbReference type="Rhea" id="RHEA:18105"/>
        <dbReference type="ChEBI" id="CHEBI:15377"/>
        <dbReference type="ChEBI" id="CHEBI:15378"/>
        <dbReference type="ChEBI" id="CHEBI:29108"/>
        <dbReference type="ChEBI" id="CHEBI:30616"/>
        <dbReference type="ChEBI" id="CHEBI:43474"/>
        <dbReference type="ChEBI" id="CHEBI:456216"/>
        <dbReference type="EC" id="7.2.2.10"/>
    </reaction>
</comment>
<dbReference type="OrthoDB" id="3352408at2759"/>
<evidence type="ECO:0000256" key="3">
    <source>
        <dbReference type="ARBA" id="ARBA00022554"/>
    </source>
</evidence>
<feature type="compositionally biased region" description="Polar residues" evidence="19">
    <location>
        <begin position="75"/>
        <end position="100"/>
    </location>
</feature>
<keyword evidence="2 18" id="KW-0813">Transport</keyword>
<dbReference type="PANTHER" id="PTHR24093:SF369">
    <property type="entry name" value="CALCIUM-TRANSPORTING ATPASE"/>
    <property type="match status" value="1"/>
</dbReference>
<feature type="transmembrane region" description="Helical" evidence="18">
    <location>
        <begin position="1028"/>
        <end position="1046"/>
    </location>
</feature>
<evidence type="ECO:0000256" key="12">
    <source>
        <dbReference type="ARBA" id="ARBA00022989"/>
    </source>
</evidence>
<dbReference type="Pfam" id="PF08282">
    <property type="entry name" value="Hydrolase_3"/>
    <property type="match status" value="1"/>
</dbReference>
<feature type="compositionally biased region" description="Polar residues" evidence="19">
    <location>
        <begin position="226"/>
        <end position="243"/>
    </location>
</feature>